<keyword evidence="1" id="KW-0732">Signal</keyword>
<proteinExistence type="predicted"/>
<protein>
    <submittedName>
        <fullName evidence="2">Uncharacterized protein</fullName>
    </submittedName>
</protein>
<reference evidence="2" key="1">
    <citation type="submission" date="2022-08" db="EMBL/GenBank/DDBJ databases">
        <title>A Global Phylogenomic Analysis of the Shiitake Genus Lentinula.</title>
        <authorList>
            <consortium name="DOE Joint Genome Institute"/>
            <person name="Sierra-Patev S."/>
            <person name="Min B."/>
            <person name="Naranjo-Ortiz M."/>
            <person name="Looney B."/>
            <person name="Konkel Z."/>
            <person name="Slot J.C."/>
            <person name="Sakamoto Y."/>
            <person name="Steenwyk J.L."/>
            <person name="Rokas A."/>
            <person name="Carro J."/>
            <person name="Camarero S."/>
            <person name="Ferreira P."/>
            <person name="Molpeceres G."/>
            <person name="Ruiz-Duenas F.J."/>
            <person name="Serrano A."/>
            <person name="Henrissat B."/>
            <person name="Drula E."/>
            <person name="Hughes K.W."/>
            <person name="Mata J.L."/>
            <person name="Ishikawa N.K."/>
            <person name="Vargas-Isla R."/>
            <person name="Ushijima S."/>
            <person name="Smith C.A."/>
            <person name="Ahrendt S."/>
            <person name="Andreopoulos W."/>
            <person name="He G."/>
            <person name="Labutti K."/>
            <person name="Lipzen A."/>
            <person name="Ng V."/>
            <person name="Riley R."/>
            <person name="Sandor L."/>
            <person name="Barry K."/>
            <person name="Martinez A.T."/>
            <person name="Xiao Y."/>
            <person name="Gibbons J.G."/>
            <person name="Terashima K."/>
            <person name="Grigoriev I.V."/>
            <person name="Hibbett D.S."/>
        </authorList>
    </citation>
    <scope>NUCLEOTIDE SEQUENCE</scope>
    <source>
        <strain evidence="2">RHP3577 ss4</strain>
    </source>
</reference>
<gene>
    <name evidence="2" type="ORF">C8R41DRAFT_834693</name>
</gene>
<name>A0ABQ8VGJ3_9AGAR</name>
<evidence type="ECO:0000256" key="1">
    <source>
        <dbReference type="SAM" id="SignalP"/>
    </source>
</evidence>
<evidence type="ECO:0000313" key="2">
    <source>
        <dbReference type="EMBL" id="KAJ4489826.1"/>
    </source>
</evidence>
<dbReference type="Proteomes" id="UP001150217">
    <property type="component" value="Unassembled WGS sequence"/>
</dbReference>
<accession>A0ABQ8VGJ3</accession>
<sequence length="135" mass="14843">MRAAPTTVIFLSIILVMVNPSEAVSIPKRIKNVMTLIKPKRVPAPSTVSTSGMYDIDAFMDEHCESGFVGTLSGSIGSGQHDLNREGHCLEFMAPFPTECALDVEMSTGQVRRYRQNYDEGDMLKGHFLSLSVDC</sequence>
<feature type="signal peptide" evidence="1">
    <location>
        <begin position="1"/>
        <end position="23"/>
    </location>
</feature>
<keyword evidence="3" id="KW-1185">Reference proteome</keyword>
<evidence type="ECO:0000313" key="3">
    <source>
        <dbReference type="Proteomes" id="UP001150217"/>
    </source>
</evidence>
<comment type="caution">
    <text evidence="2">The sequence shown here is derived from an EMBL/GenBank/DDBJ whole genome shotgun (WGS) entry which is preliminary data.</text>
</comment>
<organism evidence="2 3">
    <name type="scientific">Lentinula lateritia</name>
    <dbReference type="NCBI Taxonomy" id="40482"/>
    <lineage>
        <taxon>Eukaryota</taxon>
        <taxon>Fungi</taxon>
        <taxon>Dikarya</taxon>
        <taxon>Basidiomycota</taxon>
        <taxon>Agaricomycotina</taxon>
        <taxon>Agaricomycetes</taxon>
        <taxon>Agaricomycetidae</taxon>
        <taxon>Agaricales</taxon>
        <taxon>Marasmiineae</taxon>
        <taxon>Omphalotaceae</taxon>
        <taxon>Lentinula</taxon>
    </lineage>
</organism>
<dbReference type="EMBL" id="JANVFT010000043">
    <property type="protein sequence ID" value="KAJ4489826.1"/>
    <property type="molecule type" value="Genomic_DNA"/>
</dbReference>
<feature type="chain" id="PRO_5047286237" evidence="1">
    <location>
        <begin position="24"/>
        <end position="135"/>
    </location>
</feature>